<evidence type="ECO:0000313" key="3">
    <source>
        <dbReference type="WBParaSite" id="nRc.2.0.1.t32794-RA"/>
    </source>
</evidence>
<dbReference type="AlphaFoldDB" id="A0A915K278"/>
<evidence type="ECO:0000313" key="2">
    <source>
        <dbReference type="Proteomes" id="UP000887565"/>
    </source>
</evidence>
<feature type="region of interest" description="Disordered" evidence="1">
    <location>
        <begin position="1"/>
        <end position="29"/>
    </location>
</feature>
<sequence length="63" mass="6652">MKSRPAPDAKGSSLTGAGGGATESKNKSVYLSPEKINEQTIIFTKSFRSGLEFLASTFVGLKN</sequence>
<reference evidence="3" key="1">
    <citation type="submission" date="2022-11" db="UniProtKB">
        <authorList>
            <consortium name="WormBaseParasite"/>
        </authorList>
    </citation>
    <scope>IDENTIFICATION</scope>
</reference>
<protein>
    <submittedName>
        <fullName evidence="3">Uncharacterized protein</fullName>
    </submittedName>
</protein>
<keyword evidence="2" id="KW-1185">Reference proteome</keyword>
<proteinExistence type="predicted"/>
<organism evidence="2 3">
    <name type="scientific">Romanomermis culicivorax</name>
    <name type="common">Nematode worm</name>
    <dbReference type="NCBI Taxonomy" id="13658"/>
    <lineage>
        <taxon>Eukaryota</taxon>
        <taxon>Metazoa</taxon>
        <taxon>Ecdysozoa</taxon>
        <taxon>Nematoda</taxon>
        <taxon>Enoplea</taxon>
        <taxon>Dorylaimia</taxon>
        <taxon>Mermithida</taxon>
        <taxon>Mermithoidea</taxon>
        <taxon>Mermithidae</taxon>
        <taxon>Romanomermis</taxon>
    </lineage>
</organism>
<dbReference type="Proteomes" id="UP000887565">
    <property type="component" value="Unplaced"/>
</dbReference>
<name>A0A915K278_ROMCU</name>
<dbReference type="WBParaSite" id="nRc.2.0.1.t32794-RA">
    <property type="protein sequence ID" value="nRc.2.0.1.t32794-RA"/>
    <property type="gene ID" value="nRc.2.0.1.g32794"/>
</dbReference>
<accession>A0A915K278</accession>
<evidence type="ECO:0000256" key="1">
    <source>
        <dbReference type="SAM" id="MobiDB-lite"/>
    </source>
</evidence>